<gene>
    <name evidence="14" type="ORF">C8N29_12612</name>
</gene>
<dbReference type="GO" id="GO:0046872">
    <property type="term" value="F:metal ion binding"/>
    <property type="evidence" value="ECO:0007669"/>
    <property type="project" value="UniProtKB-KW"/>
</dbReference>
<evidence type="ECO:0000256" key="4">
    <source>
        <dbReference type="ARBA" id="ARBA00020076"/>
    </source>
</evidence>
<evidence type="ECO:0000256" key="13">
    <source>
        <dbReference type="SAM" id="Phobius"/>
    </source>
</evidence>
<name>A0A2T5ISZ7_9GAMM</name>
<dbReference type="RefSeq" id="WP_146164486.1">
    <property type="nucleotide sequence ID" value="NZ_QAON01000026.1"/>
</dbReference>
<evidence type="ECO:0000256" key="2">
    <source>
        <dbReference type="ARBA" id="ARBA00004370"/>
    </source>
</evidence>
<comment type="function">
    <text evidence="1">Membrane-anchoring subunit of succinate dehydrogenase (SDH).</text>
</comment>
<dbReference type="GO" id="GO:0009055">
    <property type="term" value="F:electron transfer activity"/>
    <property type="evidence" value="ECO:0007669"/>
    <property type="project" value="InterPro"/>
</dbReference>
<evidence type="ECO:0000256" key="7">
    <source>
        <dbReference type="ARBA" id="ARBA00022723"/>
    </source>
</evidence>
<dbReference type="PANTHER" id="PTHR10978">
    <property type="entry name" value="SUCCINATE DEHYDROGENASE CYTOCHROME B560 SUBUNIT"/>
    <property type="match status" value="1"/>
</dbReference>
<keyword evidence="7 12" id="KW-0479">Metal-binding</keyword>
<sequence>MKSNRPVNLSLGMVLEVNMKSPVAMASILHRISGIVVFLLIPVLLYILQGSLASEADFNAIKNDVFGGFIGRFVVFVALAGLIYHFFAGIKHLVMDFGVAEELQSGRTFATAILAISAVFIALAFVWVVL</sequence>
<keyword evidence="6 13" id="KW-0812">Transmembrane</keyword>
<evidence type="ECO:0000313" key="15">
    <source>
        <dbReference type="Proteomes" id="UP000244223"/>
    </source>
</evidence>
<keyword evidence="5 12" id="KW-0349">Heme</keyword>
<organism evidence="14 15">
    <name type="scientific">Agitococcus lubricus</name>
    <dbReference type="NCBI Taxonomy" id="1077255"/>
    <lineage>
        <taxon>Bacteria</taxon>
        <taxon>Pseudomonadati</taxon>
        <taxon>Pseudomonadota</taxon>
        <taxon>Gammaproteobacteria</taxon>
        <taxon>Moraxellales</taxon>
        <taxon>Moraxellaceae</taxon>
        <taxon>Agitococcus</taxon>
    </lineage>
</organism>
<keyword evidence="8 13" id="KW-1133">Transmembrane helix</keyword>
<reference evidence="14 15" key="1">
    <citation type="submission" date="2018-04" db="EMBL/GenBank/DDBJ databases">
        <title>Genomic Encyclopedia of Archaeal and Bacterial Type Strains, Phase II (KMG-II): from individual species to whole genera.</title>
        <authorList>
            <person name="Goeker M."/>
        </authorList>
    </citation>
    <scope>NUCLEOTIDE SEQUENCE [LARGE SCALE GENOMIC DNA]</scope>
    <source>
        <strain evidence="14 15">DSM 5822</strain>
    </source>
</reference>
<dbReference type="Gene3D" id="1.20.1300.10">
    <property type="entry name" value="Fumarate reductase/succinate dehydrogenase, transmembrane subunit"/>
    <property type="match status" value="1"/>
</dbReference>
<dbReference type="AlphaFoldDB" id="A0A2T5ISZ7"/>
<evidence type="ECO:0000256" key="5">
    <source>
        <dbReference type="ARBA" id="ARBA00022617"/>
    </source>
</evidence>
<dbReference type="InterPro" id="IPR000701">
    <property type="entry name" value="SuccDH_FuR_B_TM-su"/>
</dbReference>
<dbReference type="PIRSF" id="PIRSF000178">
    <property type="entry name" value="SDH_cyt_b560"/>
    <property type="match status" value="1"/>
</dbReference>
<dbReference type="InterPro" id="IPR034804">
    <property type="entry name" value="SQR/QFR_C/D"/>
</dbReference>
<comment type="caution">
    <text evidence="14">The sequence shown here is derived from an EMBL/GenBank/DDBJ whole genome shotgun (WGS) entry which is preliminary data.</text>
</comment>
<comment type="similarity">
    <text evidence="3">Belongs to the cytochrome b560 family.</text>
</comment>
<dbReference type="CDD" id="cd03499">
    <property type="entry name" value="SQR_TypeC_SdhC"/>
    <property type="match status" value="1"/>
</dbReference>
<comment type="cofactor">
    <cofactor evidence="12">
        <name>heme</name>
        <dbReference type="ChEBI" id="CHEBI:30413"/>
    </cofactor>
    <text evidence="12">The heme is bound between the two transmembrane subunits.</text>
</comment>
<dbReference type="Proteomes" id="UP000244223">
    <property type="component" value="Unassembled WGS sequence"/>
</dbReference>
<accession>A0A2T5ISZ7</accession>
<evidence type="ECO:0000256" key="10">
    <source>
        <dbReference type="ARBA" id="ARBA00023136"/>
    </source>
</evidence>
<evidence type="ECO:0000256" key="8">
    <source>
        <dbReference type="ARBA" id="ARBA00022989"/>
    </source>
</evidence>
<keyword evidence="15" id="KW-1185">Reference proteome</keyword>
<protein>
    <recommendedName>
        <fullName evidence="4">Succinate dehydrogenase cytochrome b556 subunit</fullName>
    </recommendedName>
</protein>
<dbReference type="SUPFAM" id="SSF81343">
    <property type="entry name" value="Fumarate reductase respiratory complex transmembrane subunits"/>
    <property type="match status" value="1"/>
</dbReference>
<dbReference type="EMBL" id="QAON01000026">
    <property type="protein sequence ID" value="PTQ86954.1"/>
    <property type="molecule type" value="Genomic_DNA"/>
</dbReference>
<evidence type="ECO:0000256" key="9">
    <source>
        <dbReference type="ARBA" id="ARBA00023004"/>
    </source>
</evidence>
<dbReference type="InterPro" id="IPR014314">
    <property type="entry name" value="Succ_DH_cytb556"/>
</dbReference>
<feature type="transmembrane region" description="Helical" evidence="13">
    <location>
        <begin position="69"/>
        <end position="87"/>
    </location>
</feature>
<keyword evidence="9 12" id="KW-0408">Iron</keyword>
<evidence type="ECO:0000313" key="14">
    <source>
        <dbReference type="EMBL" id="PTQ86954.1"/>
    </source>
</evidence>
<evidence type="ECO:0000256" key="11">
    <source>
        <dbReference type="ARBA" id="ARBA00025912"/>
    </source>
</evidence>
<evidence type="ECO:0000256" key="12">
    <source>
        <dbReference type="PIRSR" id="PIRSR000178-1"/>
    </source>
</evidence>
<dbReference type="GO" id="GO:0006099">
    <property type="term" value="P:tricarboxylic acid cycle"/>
    <property type="evidence" value="ECO:0007669"/>
    <property type="project" value="InterPro"/>
</dbReference>
<feature type="transmembrane region" description="Helical" evidence="13">
    <location>
        <begin position="108"/>
        <end position="129"/>
    </location>
</feature>
<keyword evidence="10 13" id="KW-0472">Membrane</keyword>
<dbReference type="NCBIfam" id="TIGR02970">
    <property type="entry name" value="succ_dehyd_cytB"/>
    <property type="match status" value="1"/>
</dbReference>
<feature type="transmembrane region" description="Helical" evidence="13">
    <location>
        <begin position="28"/>
        <end position="49"/>
    </location>
</feature>
<feature type="binding site" description="axial binding residue" evidence="12">
    <location>
        <position position="85"/>
    </location>
    <ligand>
        <name>heme</name>
        <dbReference type="ChEBI" id="CHEBI:30413"/>
        <note>ligand shared with second transmembrane subunit</note>
    </ligand>
    <ligandPart>
        <name>Fe</name>
        <dbReference type="ChEBI" id="CHEBI:18248"/>
    </ligandPart>
</feature>
<evidence type="ECO:0000256" key="6">
    <source>
        <dbReference type="ARBA" id="ARBA00022692"/>
    </source>
</evidence>
<comment type="subunit">
    <text evidence="11">Part of an enzyme complex containing four subunits: a flavoprotein, an iron-sulfur protein, plus two membrane-anchoring proteins, SdhC and SdhD. The complex can form homotrimers.</text>
</comment>
<comment type="subcellular location">
    <subcellularLocation>
        <location evidence="2">Membrane</location>
    </subcellularLocation>
</comment>
<evidence type="ECO:0000256" key="3">
    <source>
        <dbReference type="ARBA" id="ARBA00007244"/>
    </source>
</evidence>
<proteinExistence type="inferred from homology"/>
<evidence type="ECO:0000256" key="1">
    <source>
        <dbReference type="ARBA" id="ARBA00004050"/>
    </source>
</evidence>
<dbReference type="PANTHER" id="PTHR10978:SF5">
    <property type="entry name" value="SUCCINATE DEHYDROGENASE CYTOCHROME B560 SUBUNIT, MITOCHONDRIAL"/>
    <property type="match status" value="1"/>
</dbReference>
<dbReference type="OrthoDB" id="9799441at2"/>
<dbReference type="Pfam" id="PF01127">
    <property type="entry name" value="Sdh_cyt"/>
    <property type="match status" value="1"/>
</dbReference>
<dbReference type="GO" id="GO:0005886">
    <property type="term" value="C:plasma membrane"/>
    <property type="evidence" value="ECO:0007669"/>
    <property type="project" value="TreeGrafter"/>
</dbReference>